<dbReference type="Proteomes" id="UP000279909">
    <property type="component" value="Unassembled WGS sequence"/>
</dbReference>
<dbReference type="PRINTS" id="PR00502">
    <property type="entry name" value="NUDIXFAMILY"/>
</dbReference>
<dbReference type="GO" id="GO:0016787">
    <property type="term" value="F:hydrolase activity"/>
    <property type="evidence" value="ECO:0007669"/>
    <property type="project" value="UniProtKB-KW"/>
</dbReference>
<dbReference type="RefSeq" id="WP_122972674.1">
    <property type="nucleotide sequence ID" value="NZ_RHLQ01000032.1"/>
</dbReference>
<dbReference type="EMBL" id="RHLQ01000032">
    <property type="protein sequence ID" value="RNC98056.1"/>
    <property type="molecule type" value="Genomic_DNA"/>
</dbReference>
<evidence type="ECO:0000313" key="5">
    <source>
        <dbReference type="EMBL" id="RNC98056.1"/>
    </source>
</evidence>
<dbReference type="PANTHER" id="PTHR43046:SF14">
    <property type="entry name" value="MUTT_NUDIX FAMILY PROTEIN"/>
    <property type="match status" value="1"/>
</dbReference>
<evidence type="ECO:0000256" key="3">
    <source>
        <dbReference type="RuleBase" id="RU003476"/>
    </source>
</evidence>
<dbReference type="InterPro" id="IPR020476">
    <property type="entry name" value="Nudix_hydrolase"/>
</dbReference>
<reference evidence="5 6" key="1">
    <citation type="journal article" date="2014" name="Int. J. Syst. Evol. Microbiol.">
        <title>Lysinibacillus halotolerans sp. nov., isolated from saline-alkaline soil.</title>
        <authorList>
            <person name="Kong D."/>
            <person name="Wang Y."/>
            <person name="Zhao B."/>
            <person name="Li Y."/>
            <person name="Song J."/>
            <person name="Zhai Y."/>
            <person name="Zhang C."/>
            <person name="Wang H."/>
            <person name="Chen X."/>
            <person name="Zhao B."/>
            <person name="Ruan Z."/>
        </authorList>
    </citation>
    <scope>NUCLEOTIDE SEQUENCE [LARGE SCALE GENOMIC DNA]</scope>
    <source>
        <strain evidence="5 6">MCCC 1A12703</strain>
    </source>
</reference>
<sequence>MDAVFKTENIIFNYRVAGVWLYKKHVLLHREAKDFHWSLPGGRVKVGEDSQTAIQREFEEELGLKANVGKLIWSVENFFEYNRNKYHEIGFYYYILNVPEVFNSTGFYGKEGERLIYQWTPIEELPSMELYPEILKTEIKILPNESNHFIVKDV</sequence>
<comment type="similarity">
    <text evidence="3">Belongs to the Nudix hydrolase family.</text>
</comment>
<dbReference type="InterPro" id="IPR020084">
    <property type="entry name" value="NUDIX_hydrolase_CS"/>
</dbReference>
<feature type="domain" description="Nudix hydrolase" evidence="4">
    <location>
        <begin position="12"/>
        <end position="142"/>
    </location>
</feature>
<proteinExistence type="inferred from homology"/>
<gene>
    <name evidence="5" type="ORF">EC501_12700</name>
</gene>
<accession>A0A3M8H6P8</accession>
<organism evidence="5 6">
    <name type="scientific">Lysinibacillus halotolerans</name>
    <dbReference type="NCBI Taxonomy" id="1368476"/>
    <lineage>
        <taxon>Bacteria</taxon>
        <taxon>Bacillati</taxon>
        <taxon>Bacillota</taxon>
        <taxon>Bacilli</taxon>
        <taxon>Bacillales</taxon>
        <taxon>Bacillaceae</taxon>
        <taxon>Lysinibacillus</taxon>
    </lineage>
</organism>
<dbReference type="PROSITE" id="PS00893">
    <property type="entry name" value="NUDIX_BOX"/>
    <property type="match status" value="1"/>
</dbReference>
<dbReference type="Gene3D" id="3.90.79.10">
    <property type="entry name" value="Nucleoside Triphosphate Pyrophosphohydrolase"/>
    <property type="match status" value="1"/>
</dbReference>
<dbReference type="OrthoDB" id="9787880at2"/>
<keyword evidence="6" id="KW-1185">Reference proteome</keyword>
<dbReference type="SUPFAM" id="SSF55811">
    <property type="entry name" value="Nudix"/>
    <property type="match status" value="1"/>
</dbReference>
<dbReference type="CDD" id="cd04688">
    <property type="entry name" value="NUDIX_Hydrolase"/>
    <property type="match status" value="1"/>
</dbReference>
<dbReference type="PANTHER" id="PTHR43046">
    <property type="entry name" value="GDP-MANNOSE MANNOSYL HYDROLASE"/>
    <property type="match status" value="1"/>
</dbReference>
<evidence type="ECO:0000259" key="4">
    <source>
        <dbReference type="PROSITE" id="PS51462"/>
    </source>
</evidence>
<dbReference type="InterPro" id="IPR000086">
    <property type="entry name" value="NUDIX_hydrolase_dom"/>
</dbReference>
<comment type="cofactor">
    <cofactor evidence="1">
        <name>Mg(2+)</name>
        <dbReference type="ChEBI" id="CHEBI:18420"/>
    </cofactor>
</comment>
<evidence type="ECO:0000256" key="2">
    <source>
        <dbReference type="ARBA" id="ARBA00022801"/>
    </source>
</evidence>
<dbReference type="InterPro" id="IPR015797">
    <property type="entry name" value="NUDIX_hydrolase-like_dom_sf"/>
</dbReference>
<protein>
    <submittedName>
        <fullName evidence="5">NUDIX domain-containing protein</fullName>
    </submittedName>
</protein>
<dbReference type="Pfam" id="PF00293">
    <property type="entry name" value="NUDIX"/>
    <property type="match status" value="1"/>
</dbReference>
<dbReference type="AlphaFoldDB" id="A0A3M8H6P8"/>
<name>A0A3M8H6P8_9BACI</name>
<keyword evidence="2 3" id="KW-0378">Hydrolase</keyword>
<evidence type="ECO:0000256" key="1">
    <source>
        <dbReference type="ARBA" id="ARBA00001946"/>
    </source>
</evidence>
<dbReference type="PROSITE" id="PS51462">
    <property type="entry name" value="NUDIX"/>
    <property type="match status" value="1"/>
</dbReference>
<evidence type="ECO:0000313" key="6">
    <source>
        <dbReference type="Proteomes" id="UP000279909"/>
    </source>
</evidence>
<comment type="caution">
    <text evidence="5">The sequence shown here is derived from an EMBL/GenBank/DDBJ whole genome shotgun (WGS) entry which is preliminary data.</text>
</comment>